<dbReference type="NCBIfam" id="TIGR00324">
    <property type="entry name" value="endA"/>
    <property type="match status" value="1"/>
</dbReference>
<dbReference type="PANTHER" id="PTHR21227:SF0">
    <property type="entry name" value="TRNA-SPLICING ENDONUCLEASE SUBUNIT SEN2"/>
    <property type="match status" value="1"/>
</dbReference>
<dbReference type="SUPFAM" id="SSF53032">
    <property type="entry name" value="tRNA-intron endonuclease catalytic domain-like"/>
    <property type="match status" value="1"/>
</dbReference>
<reference evidence="6 7" key="1">
    <citation type="submission" date="2024-02" db="EMBL/GenBank/DDBJ databases">
        <authorList>
            <person name="Chen Y."/>
            <person name="Shah S."/>
            <person name="Dougan E. K."/>
            <person name="Thang M."/>
            <person name="Chan C."/>
        </authorList>
    </citation>
    <scope>NUCLEOTIDE SEQUENCE [LARGE SCALE GENOMIC DNA]</scope>
</reference>
<feature type="compositionally biased region" description="Basic and acidic residues" evidence="4">
    <location>
        <begin position="93"/>
        <end position="108"/>
    </location>
</feature>
<proteinExistence type="inferred from homology"/>
<evidence type="ECO:0000256" key="2">
    <source>
        <dbReference type="ARBA" id="ARBA00012573"/>
    </source>
</evidence>
<evidence type="ECO:0000256" key="4">
    <source>
        <dbReference type="SAM" id="MobiDB-lite"/>
    </source>
</evidence>
<feature type="region of interest" description="Disordered" evidence="4">
    <location>
        <begin position="78"/>
        <end position="108"/>
    </location>
</feature>
<evidence type="ECO:0000313" key="7">
    <source>
        <dbReference type="Proteomes" id="UP001642464"/>
    </source>
</evidence>
<dbReference type="Proteomes" id="UP001642464">
    <property type="component" value="Unassembled WGS sequence"/>
</dbReference>
<name>A0ABP0JET9_9DINO</name>
<dbReference type="InterPro" id="IPR036167">
    <property type="entry name" value="tRNA_intron_Endo_cat-like_sf"/>
</dbReference>
<dbReference type="InterPro" id="IPR011856">
    <property type="entry name" value="tRNA_endonuc-like_dom_sf"/>
</dbReference>
<dbReference type="GO" id="GO:0004519">
    <property type="term" value="F:endonuclease activity"/>
    <property type="evidence" value="ECO:0007669"/>
    <property type="project" value="UniProtKB-KW"/>
</dbReference>
<keyword evidence="7" id="KW-1185">Reference proteome</keyword>
<keyword evidence="6" id="KW-0540">Nuclease</keyword>
<comment type="catalytic activity">
    <reaction evidence="3">
        <text>pretRNA = a 3'-half-tRNA molecule with a 5'-OH end + a 5'-half-tRNA molecule with a 2',3'-cyclic phosphate end + an intron with a 2',3'-cyclic phosphate and a 5'-hydroxyl terminus.</text>
        <dbReference type="EC" id="4.6.1.16"/>
    </reaction>
</comment>
<organism evidence="6 7">
    <name type="scientific">Durusdinium trenchii</name>
    <dbReference type="NCBI Taxonomy" id="1381693"/>
    <lineage>
        <taxon>Eukaryota</taxon>
        <taxon>Sar</taxon>
        <taxon>Alveolata</taxon>
        <taxon>Dinophyceae</taxon>
        <taxon>Suessiales</taxon>
        <taxon>Symbiodiniaceae</taxon>
        <taxon>Durusdinium</taxon>
    </lineage>
</organism>
<comment type="similarity">
    <text evidence="1">Belongs to the tRNA-intron endonuclease family.</text>
</comment>
<evidence type="ECO:0000256" key="1">
    <source>
        <dbReference type="ARBA" id="ARBA00008078"/>
    </source>
</evidence>
<evidence type="ECO:0000313" key="6">
    <source>
        <dbReference type="EMBL" id="CAK9012889.1"/>
    </source>
</evidence>
<dbReference type="InterPro" id="IPR006676">
    <property type="entry name" value="tRNA_splic"/>
</dbReference>
<accession>A0ABP0JET9</accession>
<feature type="domain" description="tRNA intron endonuclease catalytic" evidence="5">
    <location>
        <begin position="167"/>
        <end position="225"/>
    </location>
</feature>
<dbReference type="EMBL" id="CAXAMM010006970">
    <property type="protein sequence ID" value="CAK9012889.1"/>
    <property type="molecule type" value="Genomic_DNA"/>
</dbReference>
<sequence length="233" mass="25675">MAQEEEEAKPPAVPRGIWAGAGATNVLICAQQDIETVRTSHARQLTSHGLLQAQCWKVEAALHAQEAAQVQGFGRQQLTRGTLEGTDEVAEDEGGRGRKDASGSEGKADATRTLLEQVTLVEAYYMLERGQLRVCAIKQDGPEEELSAAEAWRVFGASQAYSSPRRFAVMYNAYKSLREQGWIVKMGQTYGAHFAVYQGDPDFFHSQFCILVADEDKDEPCKLLVDPLKALHC</sequence>
<evidence type="ECO:0000256" key="3">
    <source>
        <dbReference type="ARBA" id="ARBA00034031"/>
    </source>
</evidence>
<dbReference type="PANTHER" id="PTHR21227">
    <property type="entry name" value="TRNA-SPLICING ENDONUCLEASE SUBUNIT SEN2"/>
    <property type="match status" value="1"/>
</dbReference>
<dbReference type="Gene3D" id="3.40.1350.10">
    <property type="match status" value="1"/>
</dbReference>
<dbReference type="Pfam" id="PF01974">
    <property type="entry name" value="tRNA_int_endo"/>
    <property type="match status" value="1"/>
</dbReference>
<keyword evidence="6" id="KW-0378">Hydrolase</keyword>
<dbReference type="EC" id="4.6.1.16" evidence="2"/>
<gene>
    <name evidence="6" type="ORF">SCF082_LOCUS11700</name>
</gene>
<evidence type="ECO:0000259" key="5">
    <source>
        <dbReference type="Pfam" id="PF01974"/>
    </source>
</evidence>
<dbReference type="InterPro" id="IPR006677">
    <property type="entry name" value="tRNA_intron_Endonuc_cat-like"/>
</dbReference>
<protein>
    <recommendedName>
        <fullName evidence="2">tRNA-intron lyase</fullName>
        <ecNumber evidence="2">4.6.1.16</ecNumber>
    </recommendedName>
</protein>
<dbReference type="CDD" id="cd22363">
    <property type="entry name" value="tRNA-intron_lyase_C"/>
    <property type="match status" value="1"/>
</dbReference>
<comment type="caution">
    <text evidence="6">The sequence shown here is derived from an EMBL/GenBank/DDBJ whole genome shotgun (WGS) entry which is preliminary data.</text>
</comment>
<keyword evidence="6" id="KW-0255">Endonuclease</keyword>